<evidence type="ECO:0000313" key="6">
    <source>
        <dbReference type="EMBL" id="GIF54814.1"/>
    </source>
</evidence>
<evidence type="ECO:0000256" key="3">
    <source>
        <dbReference type="ARBA" id="ARBA00023163"/>
    </source>
</evidence>
<dbReference type="PROSITE" id="PS50977">
    <property type="entry name" value="HTH_TETR_2"/>
    <property type="match status" value="1"/>
</dbReference>
<dbReference type="Pfam" id="PF02909">
    <property type="entry name" value="TetR_C_1"/>
    <property type="match status" value="1"/>
</dbReference>
<evidence type="ECO:0000313" key="7">
    <source>
        <dbReference type="Proteomes" id="UP000624325"/>
    </source>
</evidence>
<dbReference type="PANTHER" id="PTHR30055:SF151">
    <property type="entry name" value="TRANSCRIPTIONAL REGULATORY PROTEIN"/>
    <property type="match status" value="1"/>
</dbReference>
<dbReference type="Proteomes" id="UP000624325">
    <property type="component" value="Unassembled WGS sequence"/>
</dbReference>
<keyword evidence="2 4" id="KW-0238">DNA-binding</keyword>
<dbReference type="InterPro" id="IPR009057">
    <property type="entry name" value="Homeodomain-like_sf"/>
</dbReference>
<evidence type="ECO:0000259" key="5">
    <source>
        <dbReference type="PROSITE" id="PS50977"/>
    </source>
</evidence>
<organism evidence="6 7">
    <name type="scientific">Asanoa iriomotensis</name>
    <dbReference type="NCBI Taxonomy" id="234613"/>
    <lineage>
        <taxon>Bacteria</taxon>
        <taxon>Bacillati</taxon>
        <taxon>Actinomycetota</taxon>
        <taxon>Actinomycetes</taxon>
        <taxon>Micromonosporales</taxon>
        <taxon>Micromonosporaceae</taxon>
        <taxon>Asanoa</taxon>
    </lineage>
</organism>
<dbReference type="InterPro" id="IPR004111">
    <property type="entry name" value="Repressor_TetR_C"/>
</dbReference>
<evidence type="ECO:0000256" key="2">
    <source>
        <dbReference type="ARBA" id="ARBA00023125"/>
    </source>
</evidence>
<keyword evidence="7" id="KW-1185">Reference proteome</keyword>
<dbReference type="InterPro" id="IPR050109">
    <property type="entry name" value="HTH-type_TetR-like_transc_reg"/>
</dbReference>
<dbReference type="SUPFAM" id="SSF46689">
    <property type="entry name" value="Homeodomain-like"/>
    <property type="match status" value="1"/>
</dbReference>
<comment type="caution">
    <text evidence="6">The sequence shown here is derived from an EMBL/GenBank/DDBJ whole genome shotgun (WGS) entry which is preliminary data.</text>
</comment>
<name>A0ABQ4BWA0_9ACTN</name>
<dbReference type="EMBL" id="BONC01000004">
    <property type="protein sequence ID" value="GIF54814.1"/>
    <property type="molecule type" value="Genomic_DNA"/>
</dbReference>
<evidence type="ECO:0000256" key="4">
    <source>
        <dbReference type="PROSITE-ProRule" id="PRU00335"/>
    </source>
</evidence>
<dbReference type="SUPFAM" id="SSF48498">
    <property type="entry name" value="Tetracyclin repressor-like, C-terminal domain"/>
    <property type="match status" value="1"/>
</dbReference>
<proteinExistence type="predicted"/>
<dbReference type="InterPro" id="IPR001647">
    <property type="entry name" value="HTH_TetR"/>
</dbReference>
<dbReference type="InterPro" id="IPR036271">
    <property type="entry name" value="Tet_transcr_reg_TetR-rel_C_sf"/>
</dbReference>
<sequence length="188" mass="20095">MAAAIAIADTDGLPAVSMRAVATKLGTAAGALYRYLSSRDDLLDLMTDHAVGELRPYPEPEGDWLDQLTALANSQLDLHRRHPWLADLIQRPTAIGPQALSWFDHCLGAMRTLEAPTATKFEAIAVMTGLVVLFSRTTSSSAANPFAALDPARHPHLAAALAEPSGTQNTDLFDRALRGVLRGLLGES</sequence>
<accession>A0ABQ4BWA0</accession>
<protein>
    <recommendedName>
        <fullName evidence="5">HTH tetR-type domain-containing protein</fullName>
    </recommendedName>
</protein>
<feature type="domain" description="HTH tetR-type" evidence="5">
    <location>
        <begin position="1"/>
        <end position="54"/>
    </location>
</feature>
<gene>
    <name evidence="6" type="ORF">Air01nite_09090</name>
</gene>
<feature type="DNA-binding region" description="H-T-H motif" evidence="4">
    <location>
        <begin position="17"/>
        <end position="36"/>
    </location>
</feature>
<evidence type="ECO:0000256" key="1">
    <source>
        <dbReference type="ARBA" id="ARBA00023015"/>
    </source>
</evidence>
<keyword evidence="1" id="KW-0805">Transcription regulation</keyword>
<keyword evidence="3" id="KW-0804">Transcription</keyword>
<dbReference type="Pfam" id="PF00440">
    <property type="entry name" value="TetR_N"/>
    <property type="match status" value="1"/>
</dbReference>
<dbReference type="Gene3D" id="1.10.357.10">
    <property type="entry name" value="Tetracycline Repressor, domain 2"/>
    <property type="match status" value="1"/>
</dbReference>
<reference evidence="6 7" key="1">
    <citation type="submission" date="2021-01" db="EMBL/GenBank/DDBJ databases">
        <title>Whole genome shotgun sequence of Asanoa iriomotensis NBRC 100142.</title>
        <authorList>
            <person name="Komaki H."/>
            <person name="Tamura T."/>
        </authorList>
    </citation>
    <scope>NUCLEOTIDE SEQUENCE [LARGE SCALE GENOMIC DNA]</scope>
    <source>
        <strain evidence="6 7">NBRC 100142</strain>
    </source>
</reference>
<dbReference type="PANTHER" id="PTHR30055">
    <property type="entry name" value="HTH-TYPE TRANSCRIPTIONAL REGULATOR RUTR"/>
    <property type="match status" value="1"/>
</dbReference>